<keyword evidence="1" id="KW-0732">Signal</keyword>
<dbReference type="PANTHER" id="PTHR38478:SF1">
    <property type="entry name" value="ZINC DEPENDENT METALLOPROTEASE DOMAIN LIPOPROTEIN"/>
    <property type="match status" value="1"/>
</dbReference>
<dbReference type="Gene3D" id="3.40.390.10">
    <property type="entry name" value="Collagenase (Catalytic Domain)"/>
    <property type="match status" value="1"/>
</dbReference>
<dbReference type="AlphaFoldDB" id="A0A5B3GFJ3"/>
<dbReference type="CDD" id="cd04276">
    <property type="entry name" value="ZnMc_MMP_like_2"/>
    <property type="match status" value="1"/>
</dbReference>
<proteinExistence type="predicted"/>
<dbReference type="Pfam" id="PF17148">
    <property type="entry name" value="DUF5117"/>
    <property type="match status" value="1"/>
</dbReference>
<gene>
    <name evidence="5" type="ORF">F2Y13_02065</name>
</gene>
<dbReference type="Pfam" id="PF16313">
    <property type="entry name" value="DUF4953"/>
    <property type="match status" value="1"/>
</dbReference>
<dbReference type="EMBL" id="VVXK01000001">
    <property type="protein sequence ID" value="KAA2372260.1"/>
    <property type="molecule type" value="Genomic_DNA"/>
</dbReference>
<dbReference type="InterPro" id="IPR033413">
    <property type="entry name" value="DUF5117"/>
</dbReference>
<evidence type="ECO:0000259" key="2">
    <source>
        <dbReference type="Pfam" id="PF16313"/>
    </source>
</evidence>
<comment type="caution">
    <text evidence="5">The sequence shown here is derived from an EMBL/GenBank/DDBJ whole genome shotgun (WGS) entry which is preliminary data.</text>
</comment>
<keyword evidence="5" id="KW-0378">Hydrolase</keyword>
<dbReference type="GO" id="GO:0006508">
    <property type="term" value="P:proteolysis"/>
    <property type="evidence" value="ECO:0007669"/>
    <property type="project" value="UniProtKB-KW"/>
</dbReference>
<evidence type="ECO:0000259" key="3">
    <source>
        <dbReference type="Pfam" id="PF17148"/>
    </source>
</evidence>
<keyword evidence="5" id="KW-0645">Protease</keyword>
<dbReference type="InterPro" id="IPR033428">
    <property type="entry name" value="DUF5118"/>
</dbReference>
<dbReference type="InterPro" id="IPR032534">
    <property type="entry name" value="EcxA_zinc-bd"/>
</dbReference>
<reference evidence="5 6" key="1">
    <citation type="journal article" date="2019" name="Nat. Med.">
        <title>A library of human gut bacterial isolates paired with longitudinal multiomics data enables mechanistic microbiome research.</title>
        <authorList>
            <person name="Poyet M."/>
            <person name="Groussin M."/>
            <person name="Gibbons S.M."/>
            <person name="Avila-Pacheco J."/>
            <person name="Jiang X."/>
            <person name="Kearney S.M."/>
            <person name="Perrotta A.R."/>
            <person name="Berdy B."/>
            <person name="Zhao S."/>
            <person name="Lieberman T.D."/>
            <person name="Swanson P.K."/>
            <person name="Smith M."/>
            <person name="Roesemann S."/>
            <person name="Alexander J.E."/>
            <person name="Rich S.A."/>
            <person name="Livny J."/>
            <person name="Vlamakis H."/>
            <person name="Clish C."/>
            <person name="Bullock K."/>
            <person name="Deik A."/>
            <person name="Scott J."/>
            <person name="Pierce K.A."/>
            <person name="Xavier R.J."/>
            <person name="Alm E.J."/>
        </authorList>
    </citation>
    <scope>NUCLEOTIDE SEQUENCE [LARGE SCALE GENOMIC DNA]</scope>
    <source>
        <strain evidence="5 6">BIOML-A2</strain>
    </source>
</reference>
<dbReference type="GO" id="GO:0008237">
    <property type="term" value="F:metallopeptidase activity"/>
    <property type="evidence" value="ECO:0007669"/>
    <property type="project" value="UniProtKB-KW"/>
</dbReference>
<evidence type="ECO:0000313" key="6">
    <source>
        <dbReference type="Proteomes" id="UP000323567"/>
    </source>
</evidence>
<feature type="domain" description="DUF5118" evidence="4">
    <location>
        <begin position="59"/>
        <end position="95"/>
    </location>
</feature>
<dbReference type="Pfam" id="PF17162">
    <property type="entry name" value="DUF5118"/>
    <property type="match status" value="1"/>
</dbReference>
<dbReference type="SUPFAM" id="SSF55486">
    <property type="entry name" value="Metalloproteases ('zincins'), catalytic domain"/>
    <property type="match status" value="1"/>
</dbReference>
<dbReference type="RefSeq" id="WP_149886915.1">
    <property type="nucleotide sequence ID" value="NZ_CAUGOX010000011.1"/>
</dbReference>
<feature type="signal peptide" evidence="1">
    <location>
        <begin position="1"/>
        <end position="24"/>
    </location>
</feature>
<accession>A0A5B3GFJ3</accession>
<dbReference type="PANTHER" id="PTHR38478">
    <property type="entry name" value="PEPTIDASE M1A AND M12B"/>
    <property type="match status" value="1"/>
</dbReference>
<dbReference type="InterPro" id="IPR034032">
    <property type="entry name" value="Zn_MMP-like_bac"/>
</dbReference>
<feature type="domain" description="DUF5117" evidence="3">
    <location>
        <begin position="114"/>
        <end position="300"/>
    </location>
</feature>
<evidence type="ECO:0000313" key="5">
    <source>
        <dbReference type="EMBL" id="KAA2372260.1"/>
    </source>
</evidence>
<dbReference type="InterPro" id="IPR024079">
    <property type="entry name" value="MetalloPept_cat_dom_sf"/>
</dbReference>
<evidence type="ECO:0000256" key="1">
    <source>
        <dbReference type="SAM" id="SignalP"/>
    </source>
</evidence>
<organism evidence="5 6">
    <name type="scientific">Alistipes shahii</name>
    <dbReference type="NCBI Taxonomy" id="328814"/>
    <lineage>
        <taxon>Bacteria</taxon>
        <taxon>Pseudomonadati</taxon>
        <taxon>Bacteroidota</taxon>
        <taxon>Bacteroidia</taxon>
        <taxon>Bacteroidales</taxon>
        <taxon>Rikenellaceae</taxon>
        <taxon>Alistipes</taxon>
    </lineage>
</organism>
<feature type="domain" description="EcxA zinc-binding" evidence="2">
    <location>
        <begin position="432"/>
        <end position="736"/>
    </location>
</feature>
<keyword evidence="5" id="KW-0482">Metalloprotease</keyword>
<dbReference type="Proteomes" id="UP000323567">
    <property type="component" value="Unassembled WGS sequence"/>
</dbReference>
<name>A0A5B3GFJ3_9BACT</name>
<sequence length="888" mass="99683">MRSLSKLCVLLLAAGLLIAPASGAAASKSKKKKSKTEEVAKPKVDKYTKMFVNDKSCLTAKGPFLTLHKLKGKLYVEVPLKTIGREMLIASTISEASDTNLGTIGYKPTDPIHVKFTRIDTTIYLSQAVVPPVHDTNDPHMSKAIGRSTLPPIMHSYPLVCYNRDSSAMVIEMTKFFSGDNELLAPIKSTKGGVVNITGKFKSEGSVIGQIKSFEDNVTVKSYLSYSVTADLLGLMVIKKDEPMTVKVTRTILLLPEEAMRPRLADSRIGIFLTDMSRINGKKDKIEDFSVINRWNIQPKDMEAWKRGELVEPVKPIVFYLDDAFPALWREPIRRGVLRWNKAFEKIGFKNVMHIEDFPKDDPEFDPDNLKYSCIRYVPAAVANAMGPSWVDPRSGEIINASVLMYNDVVKLAANWRFVQTAQVDERVRGKELPDDVFQESLEYILAHEVGHCLGLMHNMAASSAFPVDSLRSASFTQQHGTTPSIMDYARFNYVAQPGDKGVKLTPPDLGPYDDYVIKYAYTPLPDKKDMFDEEKTIRGWIDEKVGDPIYRYGRQQVIARYDPTAIEEDLGDDHIKAGDYGIGNLKYVLSHMEEWITDEEDPDLKIRTELYEAAAGQFARYVNAVMLNVGGIYLTDVNSNTAGGPQAVSVPKELQRASLKWVLAQMKDSAWLEQPALTEKLPLHVDLSFILRFNFCRTFFTYYKNVTLSSHIADDPYTPQEYMDDLYNIVFESTIKGGPVSPSERLIQRMFVDAAADVASSEAKRMKLGGIAEAYAPSVDEIALMGLDRSGIVERYLGPLREAEEEHGKGYVASQLWNSDALSSGYGWQYNVQLRSIDESRALFVNVNDRILKLLRSRVKSATGETRAHYQGMIYVLERSLFPSQKN</sequence>
<feature type="chain" id="PRO_5023029564" evidence="1">
    <location>
        <begin position="25"/>
        <end position="888"/>
    </location>
</feature>
<evidence type="ECO:0000259" key="4">
    <source>
        <dbReference type="Pfam" id="PF17162"/>
    </source>
</evidence>
<protein>
    <submittedName>
        <fullName evidence="5">Zinc-dependent metalloprotease</fullName>
    </submittedName>
</protein>